<protein>
    <submittedName>
        <fullName evidence="1">Uncharacterized protein</fullName>
    </submittedName>
</protein>
<proteinExistence type="predicted"/>
<accession>A0A8H5J647</accession>
<evidence type="ECO:0000313" key="1">
    <source>
        <dbReference type="EMBL" id="KAF5548967.1"/>
    </source>
</evidence>
<evidence type="ECO:0000313" key="2">
    <source>
        <dbReference type="Proteomes" id="UP000522262"/>
    </source>
</evidence>
<dbReference type="Proteomes" id="UP000522262">
    <property type="component" value="Unassembled WGS sequence"/>
</dbReference>
<reference evidence="1 2" key="1">
    <citation type="submission" date="2020-05" db="EMBL/GenBank/DDBJ databases">
        <title>Identification and distribution of gene clusters putatively required for synthesis of sphingolipid metabolism inhibitors in phylogenetically diverse species of the filamentous fungus Fusarium.</title>
        <authorList>
            <person name="Kim H.-S."/>
            <person name="Busman M."/>
            <person name="Brown D.W."/>
            <person name="Divon H."/>
            <person name="Uhlig S."/>
            <person name="Proctor R.H."/>
        </authorList>
    </citation>
    <scope>NUCLEOTIDE SEQUENCE [LARGE SCALE GENOMIC DNA]</scope>
    <source>
        <strain evidence="1 2">NRRL 53147</strain>
    </source>
</reference>
<comment type="caution">
    <text evidence="1">The sequence shown here is derived from an EMBL/GenBank/DDBJ whole genome shotgun (WGS) entry which is preliminary data.</text>
</comment>
<gene>
    <name evidence="1" type="ORF">FMEXI_4492</name>
</gene>
<name>A0A8H5J647_9HYPO</name>
<sequence length="130" mass="15162">MSDEILFINKKREINLIRYLEKAKRQCIDHCRWTVTWQYAHGEGRASTTTGNKFPNYIAYQRTSDGEHRTRLAIKTKNVYYFLSADKGGEHITTEKCWGQEEPLMKDVLGAYQAQWGIPITNTRSEDEAE</sequence>
<dbReference type="AlphaFoldDB" id="A0A8H5J647"/>
<keyword evidence="2" id="KW-1185">Reference proteome</keyword>
<dbReference type="EMBL" id="JAAOAM010000093">
    <property type="protein sequence ID" value="KAF5548967.1"/>
    <property type="molecule type" value="Genomic_DNA"/>
</dbReference>
<organism evidence="1 2">
    <name type="scientific">Fusarium mexicanum</name>
    <dbReference type="NCBI Taxonomy" id="751941"/>
    <lineage>
        <taxon>Eukaryota</taxon>
        <taxon>Fungi</taxon>
        <taxon>Dikarya</taxon>
        <taxon>Ascomycota</taxon>
        <taxon>Pezizomycotina</taxon>
        <taxon>Sordariomycetes</taxon>
        <taxon>Hypocreomycetidae</taxon>
        <taxon>Hypocreales</taxon>
        <taxon>Nectriaceae</taxon>
        <taxon>Fusarium</taxon>
        <taxon>Fusarium fujikuroi species complex</taxon>
    </lineage>
</organism>